<evidence type="ECO:0000313" key="3">
    <source>
        <dbReference type="Proteomes" id="UP000266841"/>
    </source>
</evidence>
<feature type="compositionally biased region" description="Basic and acidic residues" evidence="1">
    <location>
        <begin position="62"/>
        <end position="81"/>
    </location>
</feature>
<sequence length="339" mass="37646">MEPRNKRARLQPSAALDVLGNDLLVRCASYLDADGMAQLGRTSSRFGIPQAGQQRSLSNEAARQRFRESTTDEERSRLPKYDDESDVGLMRALEQLRRPLCFDELVGYGFSPQEQSSSVTRTIFDGWSAAVSGHMMRGGRHFVEFEITCDGQSPFIHLGVIRPVSLTDGIDLEAEWRGMVHPMISSSHSRPALAEKLRSQRTAKWGESNVHCCAYDCEDGSCGWTDWDTEEDYSDWQGSEVLEGSGTIGMLLDLDEGNLFIFKNGRNLGVMKEGLGGEYCWLVMDLPLKNRGQKFAVSPGWRRASDAANFDPPSESDGEYSSFPIRPGPLRSLDSTLGA</sequence>
<proteinExistence type="predicted"/>
<evidence type="ECO:0000313" key="2">
    <source>
        <dbReference type="EMBL" id="EJK48023.1"/>
    </source>
</evidence>
<reference evidence="2 3" key="1">
    <citation type="journal article" date="2012" name="Genome Biol.">
        <title>Genome and low-iron response of an oceanic diatom adapted to chronic iron limitation.</title>
        <authorList>
            <person name="Lommer M."/>
            <person name="Specht M."/>
            <person name="Roy A.S."/>
            <person name="Kraemer L."/>
            <person name="Andreson R."/>
            <person name="Gutowska M.A."/>
            <person name="Wolf J."/>
            <person name="Bergner S.V."/>
            <person name="Schilhabel M.B."/>
            <person name="Klostermeier U.C."/>
            <person name="Beiko R.G."/>
            <person name="Rosenstiel P."/>
            <person name="Hippler M."/>
            <person name="Laroche J."/>
        </authorList>
    </citation>
    <scope>NUCLEOTIDE SEQUENCE [LARGE SCALE GENOMIC DNA]</scope>
    <source>
        <strain evidence="2 3">CCMP1005</strain>
    </source>
</reference>
<feature type="compositionally biased region" description="Polar residues" evidence="1">
    <location>
        <begin position="46"/>
        <end position="61"/>
    </location>
</feature>
<dbReference type="Gene3D" id="2.60.120.920">
    <property type="match status" value="1"/>
</dbReference>
<feature type="region of interest" description="Disordered" evidence="1">
    <location>
        <begin position="306"/>
        <end position="339"/>
    </location>
</feature>
<dbReference type="EMBL" id="AGNL01046370">
    <property type="protein sequence ID" value="EJK48023.1"/>
    <property type="molecule type" value="Genomic_DNA"/>
</dbReference>
<dbReference type="Proteomes" id="UP000266841">
    <property type="component" value="Unassembled WGS sequence"/>
</dbReference>
<name>K0R4I5_THAOC</name>
<protein>
    <recommendedName>
        <fullName evidence="4">B30.2/SPRY domain-containing protein</fullName>
    </recommendedName>
</protein>
<feature type="region of interest" description="Disordered" evidence="1">
    <location>
        <begin position="46"/>
        <end position="81"/>
    </location>
</feature>
<keyword evidence="3" id="KW-1185">Reference proteome</keyword>
<dbReference type="InterPro" id="IPR043136">
    <property type="entry name" value="B30.2/SPRY_sf"/>
</dbReference>
<accession>K0R4I5</accession>
<comment type="caution">
    <text evidence="2">The sequence shown here is derived from an EMBL/GenBank/DDBJ whole genome shotgun (WGS) entry which is preliminary data.</text>
</comment>
<gene>
    <name evidence="2" type="ORF">THAOC_33216</name>
</gene>
<evidence type="ECO:0008006" key="4">
    <source>
        <dbReference type="Google" id="ProtNLM"/>
    </source>
</evidence>
<dbReference type="InterPro" id="IPR013320">
    <property type="entry name" value="ConA-like_dom_sf"/>
</dbReference>
<feature type="non-terminal residue" evidence="2">
    <location>
        <position position="339"/>
    </location>
</feature>
<dbReference type="AlphaFoldDB" id="K0R4I5"/>
<evidence type="ECO:0000256" key="1">
    <source>
        <dbReference type="SAM" id="MobiDB-lite"/>
    </source>
</evidence>
<organism evidence="2 3">
    <name type="scientific">Thalassiosira oceanica</name>
    <name type="common">Marine diatom</name>
    <dbReference type="NCBI Taxonomy" id="159749"/>
    <lineage>
        <taxon>Eukaryota</taxon>
        <taxon>Sar</taxon>
        <taxon>Stramenopiles</taxon>
        <taxon>Ochrophyta</taxon>
        <taxon>Bacillariophyta</taxon>
        <taxon>Coscinodiscophyceae</taxon>
        <taxon>Thalassiosirophycidae</taxon>
        <taxon>Thalassiosirales</taxon>
        <taxon>Thalassiosiraceae</taxon>
        <taxon>Thalassiosira</taxon>
    </lineage>
</organism>
<dbReference type="SUPFAM" id="SSF49899">
    <property type="entry name" value="Concanavalin A-like lectins/glucanases"/>
    <property type="match status" value="1"/>
</dbReference>